<organism evidence="1 2">
    <name type="scientific">Trichonephila clavipes</name>
    <name type="common">Golden silk orbweaver</name>
    <name type="synonym">Nephila clavipes</name>
    <dbReference type="NCBI Taxonomy" id="2585209"/>
    <lineage>
        <taxon>Eukaryota</taxon>
        <taxon>Metazoa</taxon>
        <taxon>Ecdysozoa</taxon>
        <taxon>Arthropoda</taxon>
        <taxon>Chelicerata</taxon>
        <taxon>Arachnida</taxon>
        <taxon>Araneae</taxon>
        <taxon>Araneomorphae</taxon>
        <taxon>Entelegynae</taxon>
        <taxon>Araneoidea</taxon>
        <taxon>Nephilidae</taxon>
        <taxon>Trichonephila</taxon>
    </lineage>
</organism>
<gene>
    <name evidence="1" type="ORF">TNCV_2140871</name>
</gene>
<dbReference type="AlphaFoldDB" id="A0A8X6V631"/>
<name>A0A8X6V631_TRICX</name>
<evidence type="ECO:0000313" key="2">
    <source>
        <dbReference type="Proteomes" id="UP000887159"/>
    </source>
</evidence>
<protein>
    <submittedName>
        <fullName evidence="1">Uncharacterized protein</fullName>
    </submittedName>
</protein>
<comment type="caution">
    <text evidence="1">The sequence shown here is derived from an EMBL/GenBank/DDBJ whole genome shotgun (WGS) entry which is preliminary data.</text>
</comment>
<keyword evidence="2" id="KW-1185">Reference proteome</keyword>
<proteinExistence type="predicted"/>
<accession>A0A8X6V631</accession>
<dbReference type="EMBL" id="BMAU01021221">
    <property type="protein sequence ID" value="GFY00694.1"/>
    <property type="molecule type" value="Genomic_DNA"/>
</dbReference>
<reference evidence="1" key="1">
    <citation type="submission" date="2020-08" db="EMBL/GenBank/DDBJ databases">
        <title>Multicomponent nature underlies the extraordinary mechanical properties of spider dragline silk.</title>
        <authorList>
            <person name="Kono N."/>
            <person name="Nakamura H."/>
            <person name="Mori M."/>
            <person name="Yoshida Y."/>
            <person name="Ohtoshi R."/>
            <person name="Malay A.D."/>
            <person name="Moran D.A.P."/>
            <person name="Tomita M."/>
            <person name="Numata K."/>
            <person name="Arakawa K."/>
        </authorList>
    </citation>
    <scope>NUCLEOTIDE SEQUENCE</scope>
</reference>
<dbReference type="Proteomes" id="UP000887159">
    <property type="component" value="Unassembled WGS sequence"/>
</dbReference>
<evidence type="ECO:0000313" key="1">
    <source>
        <dbReference type="EMBL" id="GFY00694.1"/>
    </source>
</evidence>
<sequence>MTTRFFEDRLRLLSLGCRLSFTIMTPNLDGVTPQVQTINNGPIATCTGHFIAGGSIKFRDNRWVLVAKDVTKVQVSRSDGSRIKSLYSKLNNYLFPSSDSENEHKIAAQLFTTS</sequence>